<sequence length="268" mass="30611">MELQEKLRGIETAKTNPESLRSTINFICNMCRQLENLGVDIDNEATKLDIISKLPHRKKQELKWWLISEQEKTTVSELMEKMKRLALKAELAPSHEPRSSTNFQPRRFDSNGTYSNFNQRNTRFDSNPLSPNSQPLCDGDRWQGNCDKFITPAEKLKQLRLKNYCTKCSRYHDTKNCFSKIICCSCDGDHYAFLCKEGFNRSTAFINVEKKKGMLLTKDVTIINPVTKKTTETVVILEKKNSVCPPVNNVAAIPVEAQTIGFTPLALQ</sequence>
<evidence type="ECO:0000313" key="3">
    <source>
        <dbReference type="WBParaSite" id="PSU_v2.g10978.t1"/>
    </source>
</evidence>
<dbReference type="AlphaFoldDB" id="A0A914XUQ3"/>
<evidence type="ECO:0000313" key="2">
    <source>
        <dbReference type="Proteomes" id="UP000887577"/>
    </source>
</evidence>
<feature type="compositionally biased region" description="Polar residues" evidence="1">
    <location>
        <begin position="99"/>
        <end position="111"/>
    </location>
</feature>
<feature type="region of interest" description="Disordered" evidence="1">
    <location>
        <begin position="90"/>
        <end position="111"/>
    </location>
</feature>
<protein>
    <submittedName>
        <fullName evidence="3">Uncharacterized protein</fullName>
    </submittedName>
</protein>
<name>A0A914XUQ3_9BILA</name>
<organism evidence="2 3">
    <name type="scientific">Panagrolaimus superbus</name>
    <dbReference type="NCBI Taxonomy" id="310955"/>
    <lineage>
        <taxon>Eukaryota</taxon>
        <taxon>Metazoa</taxon>
        <taxon>Ecdysozoa</taxon>
        <taxon>Nematoda</taxon>
        <taxon>Chromadorea</taxon>
        <taxon>Rhabditida</taxon>
        <taxon>Tylenchina</taxon>
        <taxon>Panagrolaimomorpha</taxon>
        <taxon>Panagrolaimoidea</taxon>
        <taxon>Panagrolaimidae</taxon>
        <taxon>Panagrolaimus</taxon>
    </lineage>
</organism>
<dbReference type="Proteomes" id="UP000887577">
    <property type="component" value="Unplaced"/>
</dbReference>
<keyword evidence="2" id="KW-1185">Reference proteome</keyword>
<proteinExistence type="predicted"/>
<dbReference type="WBParaSite" id="PSU_v2.g10978.t1">
    <property type="protein sequence ID" value="PSU_v2.g10978.t1"/>
    <property type="gene ID" value="PSU_v2.g10978"/>
</dbReference>
<reference evidence="3" key="1">
    <citation type="submission" date="2022-11" db="UniProtKB">
        <authorList>
            <consortium name="WormBaseParasite"/>
        </authorList>
    </citation>
    <scope>IDENTIFICATION</scope>
</reference>
<evidence type="ECO:0000256" key="1">
    <source>
        <dbReference type="SAM" id="MobiDB-lite"/>
    </source>
</evidence>
<accession>A0A914XUQ3</accession>